<dbReference type="EMBL" id="JARJLG010000001">
    <property type="protein sequence ID" value="KAJ7785284.1"/>
    <property type="molecule type" value="Genomic_DNA"/>
</dbReference>
<proteinExistence type="predicted"/>
<feature type="region of interest" description="Disordered" evidence="1">
    <location>
        <begin position="167"/>
        <end position="190"/>
    </location>
</feature>
<dbReference type="Proteomes" id="UP001215280">
    <property type="component" value="Unassembled WGS sequence"/>
</dbReference>
<organism evidence="2 3">
    <name type="scientific">Mycena maculata</name>
    <dbReference type="NCBI Taxonomy" id="230809"/>
    <lineage>
        <taxon>Eukaryota</taxon>
        <taxon>Fungi</taxon>
        <taxon>Dikarya</taxon>
        <taxon>Basidiomycota</taxon>
        <taxon>Agaricomycotina</taxon>
        <taxon>Agaricomycetes</taxon>
        <taxon>Agaricomycetidae</taxon>
        <taxon>Agaricales</taxon>
        <taxon>Marasmiineae</taxon>
        <taxon>Mycenaceae</taxon>
        <taxon>Mycena</taxon>
    </lineage>
</organism>
<protein>
    <submittedName>
        <fullName evidence="2">Uncharacterized protein</fullName>
    </submittedName>
</protein>
<evidence type="ECO:0000313" key="2">
    <source>
        <dbReference type="EMBL" id="KAJ7785284.1"/>
    </source>
</evidence>
<feature type="compositionally biased region" description="Pro residues" evidence="1">
    <location>
        <begin position="304"/>
        <end position="314"/>
    </location>
</feature>
<evidence type="ECO:0000256" key="1">
    <source>
        <dbReference type="SAM" id="MobiDB-lite"/>
    </source>
</evidence>
<evidence type="ECO:0000313" key="3">
    <source>
        <dbReference type="Proteomes" id="UP001215280"/>
    </source>
</evidence>
<accession>A0AAD7KIE3</accession>
<dbReference type="AlphaFoldDB" id="A0AAD7KIE3"/>
<feature type="region of interest" description="Disordered" evidence="1">
    <location>
        <begin position="295"/>
        <end position="314"/>
    </location>
</feature>
<comment type="caution">
    <text evidence="2">The sequence shown here is derived from an EMBL/GenBank/DDBJ whole genome shotgun (WGS) entry which is preliminary data.</text>
</comment>
<sequence length="563" mass="62643">MSTTACFLITAQFLDEQVKAKKGFTIVQVKSISRAHRNVPRLQHSPSTLAGALALITQDVIYVDWPWIQGHEVDANWRVDTLLCVFLHKGWITVPREHYDPNMSPLSSLDSLLDTPMEDVDLTPIENVPNPAVLIHEDILLAPVEDVPNSPVLNHEDIVLVPVEDVPNPPVLDHQAEPDESKEEEPPAYAPEVGVKRDVWTLELDQFTQKDLWEAIAFVEFIRYNTLALEAFSFQYQPTLLDDRATPSGAYTFNIFARRLLRVVLNQDNIPEGYDILDEFGPLATYYFERKADTDVSSDEEMPQAPPLGPPVTGPIPPPPMNVLAASVGHITPGPNPPASTILVPLPTTVPAQVGPNTVAINDATVTWLVGIYGRHPLVVEIRGVAWRGPQLVPKLVEWAAQIDIIRLAHPKVAETPESGVATGHTISQGNLGNLFNRGQGWIKSALKIHALVKVKQTTPAVATLIASSQAMGMQNLSLRLSEIMAHIHPVIRQSLKLPMRHVSLQQTLLLQYDFAAYERISDLPFRFWTALIDRVVTRSLSYATARPMTRSRAARYKRPTYF</sequence>
<keyword evidence="3" id="KW-1185">Reference proteome</keyword>
<gene>
    <name evidence="2" type="ORF">DFH07DRAFT_763879</name>
</gene>
<name>A0AAD7KIE3_9AGAR</name>
<reference evidence="2" key="1">
    <citation type="submission" date="2023-03" db="EMBL/GenBank/DDBJ databases">
        <title>Massive genome expansion in bonnet fungi (Mycena s.s.) driven by repeated elements and novel gene families across ecological guilds.</title>
        <authorList>
            <consortium name="Lawrence Berkeley National Laboratory"/>
            <person name="Harder C.B."/>
            <person name="Miyauchi S."/>
            <person name="Viragh M."/>
            <person name="Kuo A."/>
            <person name="Thoen E."/>
            <person name="Andreopoulos B."/>
            <person name="Lu D."/>
            <person name="Skrede I."/>
            <person name="Drula E."/>
            <person name="Henrissat B."/>
            <person name="Morin E."/>
            <person name="Kohler A."/>
            <person name="Barry K."/>
            <person name="LaButti K."/>
            <person name="Morin E."/>
            <person name="Salamov A."/>
            <person name="Lipzen A."/>
            <person name="Mereny Z."/>
            <person name="Hegedus B."/>
            <person name="Baldrian P."/>
            <person name="Stursova M."/>
            <person name="Weitz H."/>
            <person name="Taylor A."/>
            <person name="Grigoriev I.V."/>
            <person name="Nagy L.G."/>
            <person name="Martin F."/>
            <person name="Kauserud H."/>
        </authorList>
    </citation>
    <scope>NUCLEOTIDE SEQUENCE</scope>
    <source>
        <strain evidence="2">CBHHK188m</strain>
    </source>
</reference>